<dbReference type="InterPro" id="IPR016123">
    <property type="entry name" value="Mog1/PsbP_a/b/a-sand"/>
</dbReference>
<comment type="caution">
    <text evidence="3">The sequence shown here is derived from an EMBL/GenBank/DDBJ whole genome shotgun (WGS) entry which is preliminary data.</text>
</comment>
<dbReference type="Pfam" id="PF01789">
    <property type="entry name" value="PsbP"/>
    <property type="match status" value="1"/>
</dbReference>
<dbReference type="GO" id="GO:0019898">
    <property type="term" value="C:extrinsic component of membrane"/>
    <property type="evidence" value="ECO:0007669"/>
    <property type="project" value="InterPro"/>
</dbReference>
<dbReference type="GO" id="GO:0009523">
    <property type="term" value="C:photosystem II"/>
    <property type="evidence" value="ECO:0007669"/>
    <property type="project" value="InterPro"/>
</dbReference>
<dbReference type="AlphaFoldDB" id="A0A9N8H782"/>
<dbReference type="Proteomes" id="UP001153069">
    <property type="component" value="Unassembled WGS sequence"/>
</dbReference>
<reference evidence="3" key="1">
    <citation type="submission" date="2020-06" db="EMBL/GenBank/DDBJ databases">
        <authorList>
            <consortium name="Plant Systems Biology data submission"/>
        </authorList>
    </citation>
    <scope>NUCLEOTIDE SEQUENCE</scope>
    <source>
        <strain evidence="3">D6</strain>
    </source>
</reference>
<evidence type="ECO:0000256" key="1">
    <source>
        <dbReference type="SAM" id="MobiDB-lite"/>
    </source>
</evidence>
<dbReference type="GO" id="GO:0005509">
    <property type="term" value="F:calcium ion binding"/>
    <property type="evidence" value="ECO:0007669"/>
    <property type="project" value="InterPro"/>
</dbReference>
<accession>A0A9N8H782</accession>
<dbReference type="PANTHER" id="PTHR31407">
    <property type="match status" value="1"/>
</dbReference>
<dbReference type="OrthoDB" id="414405at2759"/>
<dbReference type="EMBL" id="CAICTM010000132">
    <property type="protein sequence ID" value="CAB9502332.1"/>
    <property type="molecule type" value="Genomic_DNA"/>
</dbReference>
<evidence type="ECO:0000313" key="4">
    <source>
        <dbReference type="Proteomes" id="UP001153069"/>
    </source>
</evidence>
<evidence type="ECO:0000313" key="3">
    <source>
        <dbReference type="EMBL" id="CAB9502332.1"/>
    </source>
</evidence>
<feature type="region of interest" description="Disordered" evidence="1">
    <location>
        <begin position="1"/>
        <end position="70"/>
    </location>
</feature>
<evidence type="ECO:0000259" key="2">
    <source>
        <dbReference type="Pfam" id="PF01789"/>
    </source>
</evidence>
<dbReference type="InterPro" id="IPR002683">
    <property type="entry name" value="PsbP_C"/>
</dbReference>
<proteinExistence type="predicted"/>
<feature type="domain" description="PsbP C-terminal" evidence="2">
    <location>
        <begin position="132"/>
        <end position="316"/>
    </location>
</feature>
<name>A0A9N8H782_9STRA</name>
<protein>
    <submittedName>
        <fullName evidence="3">PsbP</fullName>
    </submittedName>
</protein>
<organism evidence="3 4">
    <name type="scientific">Seminavis robusta</name>
    <dbReference type="NCBI Taxonomy" id="568900"/>
    <lineage>
        <taxon>Eukaryota</taxon>
        <taxon>Sar</taxon>
        <taxon>Stramenopiles</taxon>
        <taxon>Ochrophyta</taxon>
        <taxon>Bacillariophyta</taxon>
        <taxon>Bacillariophyceae</taxon>
        <taxon>Bacillariophycidae</taxon>
        <taxon>Naviculales</taxon>
        <taxon>Naviculaceae</taxon>
        <taxon>Seminavis</taxon>
    </lineage>
</organism>
<sequence>MTSLASSPLDDTTSNADKIVMENQQTPEVIEQSSKEEASLEATTTESSSSPPPPQQQQQQPPRNTPTAQQMMAAMGTNPRRILLGTASATGIALLGNFLGVTSQLLTLVPEDTLEPTGIDTYFPRGDYKRVSGEGYTFVIPKEWVGDTFVELAKAQRAARPLDYKMSQGGRGVTLPDKAFGPPGRLNPQTGVSEQGDTNVSVIAADGLNGFSLRGTLGSPTEAAEKLIRLSLAPEGSGRTVVLTSAVEDVERQVYQFEYTVDRGNTANKPLLRAISVIAAPAGTSLITCTVTAPNAVWDTDPILAAKLERIASSFHTTI</sequence>
<feature type="compositionally biased region" description="Polar residues" evidence="1">
    <location>
        <begin position="1"/>
        <end position="27"/>
    </location>
</feature>
<keyword evidence="4" id="KW-1185">Reference proteome</keyword>
<dbReference type="PANTHER" id="PTHR31407:SF16">
    <property type="entry name" value="PSBP DOMAIN-CONTAINING PROTEIN 7, CHLOROPLASTIC"/>
    <property type="match status" value="1"/>
</dbReference>
<dbReference type="GO" id="GO:0015979">
    <property type="term" value="P:photosynthesis"/>
    <property type="evidence" value="ECO:0007669"/>
    <property type="project" value="InterPro"/>
</dbReference>
<gene>
    <name evidence="3" type="ORF">SEMRO_133_G063170.1</name>
</gene>
<dbReference type="SUPFAM" id="SSF55724">
    <property type="entry name" value="Mog1p/PsbP-like"/>
    <property type="match status" value="1"/>
</dbReference>
<dbReference type="Gene3D" id="3.40.1000.10">
    <property type="entry name" value="Mog1/PsbP, alpha/beta/alpha sandwich"/>
    <property type="match status" value="1"/>
</dbReference>